<protein>
    <submittedName>
        <fullName evidence="2">Phosphoserine phosphatase</fullName>
        <ecNumber evidence="2">3.1.3.3</ecNumber>
    </submittedName>
</protein>
<evidence type="ECO:0000259" key="1">
    <source>
        <dbReference type="SMART" id="SM00331"/>
    </source>
</evidence>
<proteinExistence type="predicted"/>
<dbReference type="STRING" id="135826.KP77_06870"/>
<evidence type="ECO:0000313" key="2">
    <source>
        <dbReference type="EMBL" id="KIL52427.1"/>
    </source>
</evidence>
<accession>A0A0C2VU32</accession>
<feature type="domain" description="PPM-type phosphatase" evidence="1">
    <location>
        <begin position="8"/>
        <end position="196"/>
    </location>
</feature>
<organism evidence="2 3">
    <name type="scientific">Jeotgalibacillus alimentarius</name>
    <dbReference type="NCBI Taxonomy" id="135826"/>
    <lineage>
        <taxon>Bacteria</taxon>
        <taxon>Bacillati</taxon>
        <taxon>Bacillota</taxon>
        <taxon>Bacilli</taxon>
        <taxon>Bacillales</taxon>
        <taxon>Caryophanaceae</taxon>
        <taxon>Jeotgalibacillus</taxon>
    </lineage>
</organism>
<dbReference type="InterPro" id="IPR001932">
    <property type="entry name" value="PPM-type_phosphatase-like_dom"/>
</dbReference>
<reference evidence="2 3" key="1">
    <citation type="submission" date="2015-01" db="EMBL/GenBank/DDBJ databases">
        <title>Genome sequence of Jeotgalibacillus alimentarius.</title>
        <authorList>
            <person name="Goh K.M."/>
            <person name="Chan K.-G."/>
            <person name="Yaakop A.S."/>
            <person name="Ee R."/>
            <person name="Gan H.M."/>
            <person name="Chan C.S."/>
        </authorList>
    </citation>
    <scope>NUCLEOTIDE SEQUENCE [LARGE SCALE GENOMIC DNA]</scope>
    <source>
        <strain evidence="2 3">YKJ-13</strain>
    </source>
</reference>
<dbReference type="EC" id="3.1.3.3" evidence="2"/>
<name>A0A0C2VU32_9BACL</name>
<dbReference type="RefSeq" id="WP_041121358.1">
    <property type="nucleotide sequence ID" value="NZ_JXRQ01000012.1"/>
</dbReference>
<dbReference type="PATRIC" id="fig|135826.4.peg.683"/>
<comment type="caution">
    <text evidence="2">The sequence shown here is derived from an EMBL/GenBank/DDBJ whole genome shotgun (WGS) entry which is preliminary data.</text>
</comment>
<dbReference type="Gene3D" id="3.60.40.10">
    <property type="entry name" value="PPM-type phosphatase domain"/>
    <property type="match status" value="1"/>
</dbReference>
<keyword evidence="3" id="KW-1185">Reference proteome</keyword>
<gene>
    <name evidence="2" type="ORF">KP77_06870</name>
</gene>
<dbReference type="Pfam" id="PF07228">
    <property type="entry name" value="SpoIIE"/>
    <property type="match status" value="1"/>
</dbReference>
<dbReference type="Proteomes" id="UP000031950">
    <property type="component" value="Unassembled WGS sequence"/>
</dbReference>
<keyword evidence="2" id="KW-0378">Hydrolase</keyword>
<dbReference type="PANTHER" id="PTHR35801">
    <property type="entry name" value="PHOSPHOSERINE PHOSPHATASE RSBX"/>
    <property type="match status" value="1"/>
</dbReference>
<dbReference type="PANTHER" id="PTHR35801:SF1">
    <property type="entry name" value="PHOSPHOSERINE PHOSPHATASE RSBX"/>
    <property type="match status" value="1"/>
</dbReference>
<dbReference type="InterPro" id="IPR036457">
    <property type="entry name" value="PPM-type-like_dom_sf"/>
</dbReference>
<evidence type="ECO:0000313" key="3">
    <source>
        <dbReference type="Proteomes" id="UP000031950"/>
    </source>
</evidence>
<sequence>MEVLDHSLVTVHAGQYAKDGRQDCGDSYYFAATDDYFICVLADGLGSGKYAHEASQAVCSAVEENMDEDVDQLMERANQSLAKKRGAAVAIVKIEYATRQVTYSCVGNIRFYFYSEAGKLTYPLPVTGYLSGRPQRYKTQSFAYEDGASFLIHSDGLQITRVRPLLQSGRSIDYISTYLDSIVSGSDDTTFIIGRLPH</sequence>
<dbReference type="SUPFAM" id="SSF81606">
    <property type="entry name" value="PP2C-like"/>
    <property type="match status" value="1"/>
</dbReference>
<dbReference type="EMBL" id="JXRQ01000012">
    <property type="protein sequence ID" value="KIL52427.1"/>
    <property type="molecule type" value="Genomic_DNA"/>
</dbReference>
<dbReference type="GO" id="GO:0016787">
    <property type="term" value="F:hydrolase activity"/>
    <property type="evidence" value="ECO:0007669"/>
    <property type="project" value="UniProtKB-KW"/>
</dbReference>
<dbReference type="AlphaFoldDB" id="A0A0C2VU32"/>
<dbReference type="OrthoDB" id="1090916at2"/>
<dbReference type="InterPro" id="IPR039248">
    <property type="entry name" value="Ptase_RsbX"/>
</dbReference>
<dbReference type="SMART" id="SM00331">
    <property type="entry name" value="PP2C_SIG"/>
    <property type="match status" value="1"/>
</dbReference>